<dbReference type="PROSITE" id="PS50862">
    <property type="entry name" value="AA_TRNA_LIGASE_II"/>
    <property type="match status" value="1"/>
</dbReference>
<dbReference type="NCBIfam" id="TIGR00457">
    <property type="entry name" value="asnS"/>
    <property type="match status" value="1"/>
</dbReference>
<dbReference type="InterPro" id="IPR004364">
    <property type="entry name" value="Aa-tRNA-synt_II"/>
</dbReference>
<evidence type="ECO:0000256" key="4">
    <source>
        <dbReference type="ARBA" id="ARBA00022741"/>
    </source>
</evidence>
<dbReference type="SUPFAM" id="SSF50249">
    <property type="entry name" value="Nucleic acid-binding proteins"/>
    <property type="match status" value="1"/>
</dbReference>
<evidence type="ECO:0000313" key="10">
    <source>
        <dbReference type="Proteomes" id="UP000529965"/>
    </source>
</evidence>
<dbReference type="Pfam" id="PF01336">
    <property type="entry name" value="tRNA_anti-codon"/>
    <property type="match status" value="1"/>
</dbReference>
<reference evidence="9 10" key="1">
    <citation type="submission" date="2019-09" db="EMBL/GenBank/DDBJ databases">
        <title>Bird 10,000 Genomes (B10K) Project - Family phase.</title>
        <authorList>
            <person name="Zhang G."/>
        </authorList>
    </citation>
    <scope>NUCLEOTIDE SEQUENCE [LARGE SCALE GENOMIC DNA]</scope>
    <source>
        <strain evidence="9">OUT-0015</strain>
        <tissue evidence="9">Blood</tissue>
    </source>
</reference>
<keyword evidence="5" id="KW-0067">ATP-binding</keyword>
<comment type="similarity">
    <text evidence="1">Belongs to the class-II aminoacyl-tRNA synthetase family.</text>
</comment>
<evidence type="ECO:0000256" key="5">
    <source>
        <dbReference type="ARBA" id="ARBA00022840"/>
    </source>
</evidence>
<dbReference type="EMBL" id="VZSK01000931">
    <property type="protein sequence ID" value="NWY68506.1"/>
    <property type="molecule type" value="Genomic_DNA"/>
</dbReference>
<dbReference type="InterPro" id="IPR045864">
    <property type="entry name" value="aa-tRNA-synth_II/BPL/LPL"/>
</dbReference>
<keyword evidence="3" id="KW-0436">Ligase</keyword>
<sequence>CVQLSWKKSMSKQHSCQKITNLFLFYLQGWVRSVRSQKEVLFLHINDGSSLESLQVVADPSLEKRDLTFGSAVEVQGKLVKSPHRMQNMELQAETIRVVGPCDIWSFPLKMKERHPLEYVRQFPHLRCRSNTLGALLRIRSQATAAIHSFFQDNGYVHIHTPIITSNDCEGAGELFQIEVQAKDSAEKTHFFNVPAFLTVSGQLHLEVMAGAFTHVFTFGPTFRAENSQSRRHLAEFYMVEAELSFTESLQDIMQVMEDLFKTVTSTVLSKCPRDVELFHKYIAPAQKVMHVTGKNCRPVVLFSSSCRISYSEAVEILKQAPQTFTFKPEWGCDLQTEHEKYLVKHCGEVPVFVINYPYDLKPFYMRDNEDGPQHTVAAVDLLVPGVGELCGGSLREERLPFLESRLQRLGLTDAYQWYLELRKYGSVPHGGFGMGFERYLQYILGVDNIKDVIPFPRFSHSCLL</sequence>
<protein>
    <recommendedName>
        <fullName evidence="2">asparagine--tRNA ligase</fullName>
        <ecNumber evidence="2">6.1.1.22</ecNumber>
    </recommendedName>
</protein>
<dbReference type="CDD" id="cd04318">
    <property type="entry name" value="EcAsnRS_like_N"/>
    <property type="match status" value="1"/>
</dbReference>
<dbReference type="GO" id="GO:0005524">
    <property type="term" value="F:ATP binding"/>
    <property type="evidence" value="ECO:0007669"/>
    <property type="project" value="UniProtKB-KW"/>
</dbReference>
<dbReference type="NCBIfam" id="NF003037">
    <property type="entry name" value="PRK03932.1"/>
    <property type="match status" value="1"/>
</dbReference>
<evidence type="ECO:0000313" key="9">
    <source>
        <dbReference type="EMBL" id="NWY68506.1"/>
    </source>
</evidence>
<dbReference type="InterPro" id="IPR006195">
    <property type="entry name" value="aa-tRNA-synth_II"/>
</dbReference>
<dbReference type="Proteomes" id="UP000529965">
    <property type="component" value="Unassembled WGS sequence"/>
</dbReference>
<dbReference type="EC" id="6.1.1.22" evidence="2"/>
<dbReference type="InterPro" id="IPR004365">
    <property type="entry name" value="NA-bd_OB_tRNA"/>
</dbReference>
<dbReference type="GO" id="GO:0004816">
    <property type="term" value="F:asparagine-tRNA ligase activity"/>
    <property type="evidence" value="ECO:0007669"/>
    <property type="project" value="UniProtKB-EC"/>
</dbReference>
<dbReference type="CDD" id="cd00776">
    <property type="entry name" value="AsxRS_core"/>
    <property type="match status" value="1"/>
</dbReference>
<dbReference type="InterPro" id="IPR002312">
    <property type="entry name" value="Asp/Asn-tRNA-synth_IIb"/>
</dbReference>
<dbReference type="FunFam" id="3.30.930.10:FF:000016">
    <property type="entry name" value="Asparagine--tRNA ligase"/>
    <property type="match status" value="1"/>
</dbReference>
<evidence type="ECO:0000256" key="2">
    <source>
        <dbReference type="ARBA" id="ARBA00012816"/>
    </source>
</evidence>
<evidence type="ECO:0000259" key="8">
    <source>
        <dbReference type="PROSITE" id="PS50862"/>
    </source>
</evidence>
<dbReference type="SUPFAM" id="SSF55681">
    <property type="entry name" value="Class II aaRS and biotin synthetases"/>
    <property type="match status" value="1"/>
</dbReference>
<dbReference type="Gene3D" id="3.30.930.10">
    <property type="entry name" value="Bira Bifunctional Protein, Domain 2"/>
    <property type="match status" value="1"/>
</dbReference>
<gene>
    <name evidence="9" type="primary">Nars2</name>
    <name evidence="9" type="ORF">ERIRUB_R03470</name>
</gene>
<name>A0A7K7GFT6_ERIRU</name>
<dbReference type="Gene3D" id="2.40.50.140">
    <property type="entry name" value="Nucleic acid-binding proteins"/>
    <property type="match status" value="1"/>
</dbReference>
<dbReference type="HAMAP" id="MF_00534">
    <property type="entry name" value="Asn_tRNA_synth"/>
    <property type="match status" value="1"/>
</dbReference>
<evidence type="ECO:0000256" key="6">
    <source>
        <dbReference type="ARBA" id="ARBA00022917"/>
    </source>
</evidence>
<keyword evidence="4" id="KW-0547">Nucleotide-binding</keyword>
<dbReference type="GO" id="GO:0005739">
    <property type="term" value="C:mitochondrion"/>
    <property type="evidence" value="ECO:0007669"/>
    <property type="project" value="TreeGrafter"/>
</dbReference>
<proteinExistence type="inferred from homology"/>
<feature type="non-terminal residue" evidence="9">
    <location>
        <position position="1"/>
    </location>
</feature>
<dbReference type="InterPro" id="IPR012340">
    <property type="entry name" value="NA-bd_OB-fold"/>
</dbReference>
<dbReference type="PANTHER" id="PTHR22594:SF34">
    <property type="entry name" value="ASPARAGINE--TRNA LIGASE, MITOCHONDRIAL-RELATED"/>
    <property type="match status" value="1"/>
</dbReference>
<dbReference type="GO" id="GO:0003676">
    <property type="term" value="F:nucleic acid binding"/>
    <property type="evidence" value="ECO:0007669"/>
    <property type="project" value="InterPro"/>
</dbReference>
<comment type="caution">
    <text evidence="9">The sequence shown here is derived from an EMBL/GenBank/DDBJ whole genome shotgun (WGS) entry which is preliminary data.</text>
</comment>
<organism evidence="9 10">
    <name type="scientific">Erithacus rubecula</name>
    <name type="common">European robin</name>
    <dbReference type="NCBI Taxonomy" id="37610"/>
    <lineage>
        <taxon>Eukaryota</taxon>
        <taxon>Metazoa</taxon>
        <taxon>Chordata</taxon>
        <taxon>Craniata</taxon>
        <taxon>Vertebrata</taxon>
        <taxon>Euteleostomi</taxon>
        <taxon>Archelosauria</taxon>
        <taxon>Archosauria</taxon>
        <taxon>Dinosauria</taxon>
        <taxon>Saurischia</taxon>
        <taxon>Theropoda</taxon>
        <taxon>Coelurosauria</taxon>
        <taxon>Aves</taxon>
        <taxon>Neognathae</taxon>
        <taxon>Neoaves</taxon>
        <taxon>Telluraves</taxon>
        <taxon>Australaves</taxon>
        <taxon>Passeriformes</taxon>
        <taxon>Turdidae</taxon>
        <taxon>Erithacus</taxon>
    </lineage>
</organism>
<dbReference type="PANTHER" id="PTHR22594">
    <property type="entry name" value="ASPARTYL/LYSYL-TRNA SYNTHETASE"/>
    <property type="match status" value="1"/>
</dbReference>
<dbReference type="PRINTS" id="PR01042">
    <property type="entry name" value="TRNASYNTHASP"/>
</dbReference>
<evidence type="ECO:0000256" key="1">
    <source>
        <dbReference type="ARBA" id="ARBA00008226"/>
    </source>
</evidence>
<keyword evidence="7" id="KW-0030">Aminoacyl-tRNA synthetase</keyword>
<dbReference type="AlphaFoldDB" id="A0A7K7GFT6"/>
<keyword evidence="6" id="KW-0648">Protein biosynthesis</keyword>
<feature type="non-terminal residue" evidence="9">
    <location>
        <position position="465"/>
    </location>
</feature>
<dbReference type="GO" id="GO:0006421">
    <property type="term" value="P:asparaginyl-tRNA aminoacylation"/>
    <property type="evidence" value="ECO:0007669"/>
    <property type="project" value="InterPro"/>
</dbReference>
<keyword evidence="10" id="KW-1185">Reference proteome</keyword>
<evidence type="ECO:0000256" key="7">
    <source>
        <dbReference type="ARBA" id="ARBA00023146"/>
    </source>
</evidence>
<evidence type="ECO:0000256" key="3">
    <source>
        <dbReference type="ARBA" id="ARBA00022598"/>
    </source>
</evidence>
<dbReference type="InterPro" id="IPR004522">
    <property type="entry name" value="Asn-tRNA-ligase"/>
</dbReference>
<accession>A0A7K7GFT6</accession>
<dbReference type="Pfam" id="PF00152">
    <property type="entry name" value="tRNA-synt_2"/>
    <property type="match status" value="1"/>
</dbReference>
<feature type="domain" description="Aminoacyl-transfer RNA synthetases class-II family profile" evidence="8">
    <location>
        <begin position="137"/>
        <end position="455"/>
    </location>
</feature>